<comment type="subcellular location">
    <subcellularLocation>
        <location evidence="1">Cell membrane</location>
        <topology evidence="1">Multi-pass membrane protein</topology>
    </subcellularLocation>
</comment>
<feature type="transmembrane region" description="Helical" evidence="9">
    <location>
        <begin position="173"/>
        <end position="190"/>
    </location>
</feature>
<accession>A0A402AIV9</accession>
<evidence type="ECO:0000256" key="5">
    <source>
        <dbReference type="ARBA" id="ARBA00022692"/>
    </source>
</evidence>
<name>A0A402AIV9_9CHLR</name>
<dbReference type="GO" id="GO:0005886">
    <property type="term" value="C:plasma membrane"/>
    <property type="evidence" value="ECO:0007669"/>
    <property type="project" value="UniProtKB-SubCell"/>
</dbReference>
<dbReference type="GO" id="GO:0009103">
    <property type="term" value="P:lipopolysaccharide biosynthetic process"/>
    <property type="evidence" value="ECO:0007669"/>
    <property type="project" value="UniProtKB-ARBA"/>
</dbReference>
<dbReference type="InterPro" id="IPR038731">
    <property type="entry name" value="RgtA/B/C-like"/>
</dbReference>
<keyword evidence="4 12" id="KW-0808">Transferase</keyword>
<keyword evidence="6 9" id="KW-1133">Transmembrane helix</keyword>
<feature type="domain" description="Putative mannosyltransferase YkcA/B-like C-terminal" evidence="11">
    <location>
        <begin position="589"/>
        <end position="661"/>
    </location>
</feature>
<sequence length="757" mass="80358">MKTANLSATALNASGPGQGGEKLTLSASQPTRRWQRITLGVIVAVSAFLNLFLIQQNGYGNAYYTAAVKSMLMNWHNFFFVSFDPGGFVTVDKPPLGLWIQALSAKIFEVLGFGFSGVSVLVPQAIAGTIAVYVIYCLVRRYFGPVPGLIAALALAITPISVTLNRDNNLDPLLVLILLLATWCVMLAVDTGKLRWLLLCGLLVGLGFNVKTLEAYLVVPAFGLFYLLSSNHTWGKRIIHLALALFVLLIVSFSWVVAVDLTPASQRPYVGSSQTNSELELTFGYNGLERITGMNIGGRNPTNNATSAPSPSSSAAMPSFAGGMMNEGGDPSALRLLKPELGGQVSWLLPLAILGLIAIAWQARLRLPLNRWHQTAVLWGVWLLACAAFFSVAGFFHSYYLVMIAPAICVLAAIGLVTLWLDYRQRERSDWRAWMLPLALLLTLAEQLYLISSYGAPWSTILVPLVAVLGVLGIAALIIAKLQIKLSGGTSKIQRPAVIVSMVGLLFTPLIWSVISLIMPANSVLPTAGPMLVSGGMGSMIAELQKANAGPNGQNAPGMPGMGGRRGGIGGGMGIGNPFGGEKSDPKTIQFLQANKGSARYLVAVQSAMSGEQLIIDTGEPVMALGGFIGSDPILTLEQLQQKVKAGEVRYFLFPSANAGSLKDLPASIKEMIEKMTGSSNFNPSSMMGNNGKIMSWVQSSCKVVPAAQWKSNNQQNTGAGMPGLPGGTAAGGPNAGPAGNMEVGMNNQLYDCSVTH</sequence>
<evidence type="ECO:0000256" key="4">
    <source>
        <dbReference type="ARBA" id="ARBA00022679"/>
    </source>
</evidence>
<evidence type="ECO:0000313" key="12">
    <source>
        <dbReference type="EMBL" id="GCE19088.1"/>
    </source>
</evidence>
<feature type="transmembrane region" description="Helical" evidence="9">
    <location>
        <begin position="37"/>
        <end position="54"/>
    </location>
</feature>
<dbReference type="InterPro" id="IPR050297">
    <property type="entry name" value="LipidA_mod_glycosyltrf_83"/>
</dbReference>
<evidence type="ECO:0000256" key="1">
    <source>
        <dbReference type="ARBA" id="ARBA00004651"/>
    </source>
</evidence>
<keyword evidence="5 9" id="KW-0812">Transmembrane</keyword>
<dbReference type="Pfam" id="PF13231">
    <property type="entry name" value="PMT_2"/>
    <property type="match status" value="1"/>
</dbReference>
<dbReference type="GO" id="GO:0016763">
    <property type="term" value="F:pentosyltransferase activity"/>
    <property type="evidence" value="ECO:0007669"/>
    <property type="project" value="TreeGrafter"/>
</dbReference>
<dbReference type="GO" id="GO:0010041">
    <property type="term" value="P:response to iron(III) ion"/>
    <property type="evidence" value="ECO:0007669"/>
    <property type="project" value="TreeGrafter"/>
</dbReference>
<evidence type="ECO:0000259" key="11">
    <source>
        <dbReference type="Pfam" id="PF24878"/>
    </source>
</evidence>
<feature type="transmembrane region" description="Helical" evidence="9">
    <location>
        <begin position="142"/>
        <end position="161"/>
    </location>
</feature>
<evidence type="ECO:0000256" key="7">
    <source>
        <dbReference type="ARBA" id="ARBA00023136"/>
    </source>
</evidence>
<evidence type="ECO:0000256" key="8">
    <source>
        <dbReference type="SAM" id="MobiDB-lite"/>
    </source>
</evidence>
<organism evidence="12 13">
    <name type="scientific">Dictyobacter kobayashii</name>
    <dbReference type="NCBI Taxonomy" id="2014872"/>
    <lineage>
        <taxon>Bacteria</taxon>
        <taxon>Bacillati</taxon>
        <taxon>Chloroflexota</taxon>
        <taxon>Ktedonobacteria</taxon>
        <taxon>Ktedonobacterales</taxon>
        <taxon>Dictyobacteraceae</taxon>
        <taxon>Dictyobacter</taxon>
    </lineage>
</organism>
<dbReference type="Proteomes" id="UP000287188">
    <property type="component" value="Unassembled WGS sequence"/>
</dbReference>
<dbReference type="Pfam" id="PF24878">
    <property type="entry name" value="YkcB_C"/>
    <property type="match status" value="1"/>
</dbReference>
<keyword evidence="3 12" id="KW-0328">Glycosyltransferase</keyword>
<proteinExistence type="predicted"/>
<feature type="transmembrane region" description="Helical" evidence="9">
    <location>
        <begin position="433"/>
        <end position="455"/>
    </location>
</feature>
<dbReference type="OrthoDB" id="9810398at2"/>
<protein>
    <submittedName>
        <fullName evidence="12">Dolichyl-phosphate-mannose--protein mannosyltransferase</fullName>
    </submittedName>
</protein>
<feature type="transmembrane region" description="Helical" evidence="9">
    <location>
        <begin position="238"/>
        <end position="258"/>
    </location>
</feature>
<comment type="caution">
    <text evidence="12">The sequence shown here is derived from an EMBL/GenBank/DDBJ whole genome shotgun (WGS) entry which is preliminary data.</text>
</comment>
<evidence type="ECO:0000256" key="6">
    <source>
        <dbReference type="ARBA" id="ARBA00022989"/>
    </source>
</evidence>
<feature type="compositionally biased region" description="Gly residues" evidence="8">
    <location>
        <begin position="721"/>
        <end position="735"/>
    </location>
</feature>
<feature type="domain" description="Glycosyltransferase RgtA/B/C/D-like" evidence="10">
    <location>
        <begin position="92"/>
        <end position="255"/>
    </location>
</feature>
<feature type="region of interest" description="Disordered" evidence="8">
    <location>
        <begin position="713"/>
        <end position="741"/>
    </location>
</feature>
<dbReference type="EMBL" id="BIFS01000001">
    <property type="protein sequence ID" value="GCE19088.1"/>
    <property type="molecule type" value="Genomic_DNA"/>
</dbReference>
<dbReference type="RefSeq" id="WP_126550871.1">
    <property type="nucleotide sequence ID" value="NZ_BIFS01000001.1"/>
</dbReference>
<evidence type="ECO:0000256" key="3">
    <source>
        <dbReference type="ARBA" id="ARBA00022676"/>
    </source>
</evidence>
<feature type="compositionally biased region" description="Polar residues" evidence="8">
    <location>
        <begin position="1"/>
        <end position="12"/>
    </location>
</feature>
<evidence type="ECO:0000313" key="13">
    <source>
        <dbReference type="Proteomes" id="UP000287188"/>
    </source>
</evidence>
<dbReference type="InterPro" id="IPR056785">
    <property type="entry name" value="YkcA/B-like_C"/>
</dbReference>
<gene>
    <name evidence="12" type="ORF">KDK_28880</name>
</gene>
<dbReference type="AlphaFoldDB" id="A0A402AIV9"/>
<dbReference type="PANTHER" id="PTHR33908">
    <property type="entry name" value="MANNOSYLTRANSFERASE YKCB-RELATED"/>
    <property type="match status" value="1"/>
</dbReference>
<keyword evidence="13" id="KW-1185">Reference proteome</keyword>
<dbReference type="PANTHER" id="PTHR33908:SF3">
    <property type="entry name" value="UNDECAPRENYL PHOSPHATE-ALPHA-4-AMINO-4-DEOXY-L-ARABINOSE ARABINOSYL TRANSFERASE"/>
    <property type="match status" value="1"/>
</dbReference>
<evidence type="ECO:0000256" key="2">
    <source>
        <dbReference type="ARBA" id="ARBA00022475"/>
    </source>
</evidence>
<feature type="region of interest" description="Disordered" evidence="8">
    <location>
        <begin position="1"/>
        <end position="24"/>
    </location>
</feature>
<feature type="transmembrane region" description="Helical" evidence="9">
    <location>
        <begin position="399"/>
        <end position="421"/>
    </location>
</feature>
<feature type="transmembrane region" description="Helical" evidence="9">
    <location>
        <begin position="375"/>
        <end position="393"/>
    </location>
</feature>
<evidence type="ECO:0000259" key="10">
    <source>
        <dbReference type="Pfam" id="PF13231"/>
    </source>
</evidence>
<feature type="transmembrane region" description="Helical" evidence="9">
    <location>
        <begin position="461"/>
        <end position="484"/>
    </location>
</feature>
<evidence type="ECO:0000256" key="9">
    <source>
        <dbReference type="SAM" id="Phobius"/>
    </source>
</evidence>
<feature type="transmembrane region" description="Helical" evidence="9">
    <location>
        <begin position="496"/>
        <end position="519"/>
    </location>
</feature>
<feature type="transmembrane region" description="Helical" evidence="9">
    <location>
        <begin position="196"/>
        <end position="226"/>
    </location>
</feature>
<reference evidence="13" key="1">
    <citation type="submission" date="2018-12" db="EMBL/GenBank/DDBJ databases">
        <title>Tengunoibacter tsumagoiensis gen. nov., sp. nov., Dictyobacter kobayashii sp. nov., D. alpinus sp. nov., and D. joshuensis sp. nov. and description of Dictyobacteraceae fam. nov. within the order Ktedonobacterales isolated from Tengu-no-mugimeshi.</title>
        <authorList>
            <person name="Wang C.M."/>
            <person name="Zheng Y."/>
            <person name="Sakai Y."/>
            <person name="Toyoda A."/>
            <person name="Minakuchi Y."/>
            <person name="Abe K."/>
            <person name="Yokota A."/>
            <person name="Yabe S."/>
        </authorList>
    </citation>
    <scope>NUCLEOTIDE SEQUENCE [LARGE SCALE GENOMIC DNA]</scope>
    <source>
        <strain evidence="13">Uno11</strain>
    </source>
</reference>
<keyword evidence="7 9" id="KW-0472">Membrane</keyword>
<keyword evidence="2" id="KW-1003">Cell membrane</keyword>
<feature type="transmembrane region" description="Helical" evidence="9">
    <location>
        <begin position="111"/>
        <end position="136"/>
    </location>
</feature>